<dbReference type="InterPro" id="IPR036390">
    <property type="entry name" value="WH_DNA-bd_sf"/>
</dbReference>
<dbReference type="AlphaFoldDB" id="A0AAV7RLT3"/>
<keyword evidence="4" id="KW-0346">Stress response</keyword>
<evidence type="ECO:0000256" key="2">
    <source>
        <dbReference type="ARBA" id="ARBA00006403"/>
    </source>
</evidence>
<dbReference type="FunFam" id="1.10.10.10:FF:000027">
    <property type="entry name" value="Heat shock transcription factor 1"/>
    <property type="match status" value="1"/>
</dbReference>
<evidence type="ECO:0000256" key="1">
    <source>
        <dbReference type="ARBA" id="ARBA00004123"/>
    </source>
</evidence>
<evidence type="ECO:0000256" key="9">
    <source>
        <dbReference type="RuleBase" id="RU004020"/>
    </source>
</evidence>
<dbReference type="Pfam" id="PF06546">
    <property type="entry name" value="Vert_HS_TF"/>
    <property type="match status" value="1"/>
</dbReference>
<sequence>MKQEHPNVPAFLCKLWMLVDDPDTNEFITWNQNGESFMVLDEQRFSKEILPKYFKHNNMASFIRQLNMYGFRKVLHLDSCVVKVEHDEPIEFQHPYFRQGQEHMLAHIKRKVPSTKGEETKITQEDISQILTNAHKVQASHETFESRLSALQRENESLWREVGELKAKHSQQQQVIRKIVQFILTLVQNNRLVNLKRKRTLLLNTNGPPQPNVLPQIVKEPDDDKTTAPIPTTKGLKRRGQLTDDIIIYDVTDDLEVEGEGDASNNHHTVAKSEYTSSGISSLNHVPEIVLVEDDEEYEDGPVIQEEKDLESVDVPIPVSDEPNPLLPGSSQLNSSLSAEDPVTIMDSILNENETDSGAVSQSMNHLGKAELVDYLDKMDCSLEDFQAMLSGKQFSIDPDLLVELFTSSVQMNPADFINNTKTESKGIESSKSKEGQTAGQNTETSFKKSEKQLVQYTKHPFLTELLELGTDAVPEAIMDTQPKQSKLVRLEPLTEEEASEATLFYLCKLEHSPLDSDMPLLDD</sequence>
<evidence type="ECO:0000256" key="10">
    <source>
        <dbReference type="SAM" id="MobiDB-lite"/>
    </source>
</evidence>
<keyword evidence="7" id="KW-0804">Transcription</keyword>
<keyword evidence="6" id="KW-0010">Activator</keyword>
<evidence type="ECO:0000259" key="11">
    <source>
        <dbReference type="PROSITE" id="PS00434"/>
    </source>
</evidence>
<accession>A0AAV7RLT3</accession>
<feature type="region of interest" description="Disordered" evidence="10">
    <location>
        <begin position="204"/>
        <end position="235"/>
    </location>
</feature>
<gene>
    <name evidence="12" type="ORF">NDU88_004896</name>
</gene>
<evidence type="ECO:0000256" key="8">
    <source>
        <dbReference type="ARBA" id="ARBA00023242"/>
    </source>
</evidence>
<proteinExistence type="inferred from homology"/>
<feature type="domain" description="HSF-type DNA-binding" evidence="11">
    <location>
        <begin position="50"/>
        <end position="74"/>
    </location>
</feature>
<name>A0AAV7RLT3_PLEWA</name>
<dbReference type="PRINTS" id="PR00056">
    <property type="entry name" value="HSFDOMAIN"/>
</dbReference>
<protein>
    <recommendedName>
        <fullName evidence="11">HSF-type DNA-binding domain-containing protein</fullName>
    </recommendedName>
</protein>
<dbReference type="Proteomes" id="UP001066276">
    <property type="component" value="Chromosome 5"/>
</dbReference>
<keyword evidence="3" id="KW-0805">Transcription regulation</keyword>
<evidence type="ECO:0000313" key="13">
    <source>
        <dbReference type="Proteomes" id="UP001066276"/>
    </source>
</evidence>
<dbReference type="GO" id="GO:0003700">
    <property type="term" value="F:DNA-binding transcription factor activity"/>
    <property type="evidence" value="ECO:0007669"/>
    <property type="project" value="InterPro"/>
</dbReference>
<evidence type="ECO:0000313" key="12">
    <source>
        <dbReference type="EMBL" id="KAJ1152119.1"/>
    </source>
</evidence>
<dbReference type="Pfam" id="PF00447">
    <property type="entry name" value="HSF_DNA-bind"/>
    <property type="match status" value="1"/>
</dbReference>
<dbReference type="EMBL" id="JANPWB010000009">
    <property type="protein sequence ID" value="KAJ1152119.1"/>
    <property type="molecule type" value="Genomic_DNA"/>
</dbReference>
<dbReference type="GO" id="GO:0043565">
    <property type="term" value="F:sequence-specific DNA binding"/>
    <property type="evidence" value="ECO:0007669"/>
    <property type="project" value="InterPro"/>
</dbReference>
<evidence type="ECO:0000256" key="5">
    <source>
        <dbReference type="ARBA" id="ARBA00023125"/>
    </source>
</evidence>
<dbReference type="PANTHER" id="PTHR10015:SF185">
    <property type="entry name" value="HEAT SHOCK FACTOR PROTEIN 2"/>
    <property type="match status" value="1"/>
</dbReference>
<dbReference type="Gene3D" id="1.10.10.10">
    <property type="entry name" value="Winged helix-like DNA-binding domain superfamily/Winged helix DNA-binding domain"/>
    <property type="match status" value="1"/>
</dbReference>
<dbReference type="GO" id="GO:0005634">
    <property type="term" value="C:nucleus"/>
    <property type="evidence" value="ECO:0007669"/>
    <property type="project" value="UniProtKB-SubCell"/>
</dbReference>
<comment type="subcellular location">
    <subcellularLocation>
        <location evidence="1">Nucleus</location>
    </subcellularLocation>
</comment>
<evidence type="ECO:0000256" key="3">
    <source>
        <dbReference type="ARBA" id="ARBA00023015"/>
    </source>
</evidence>
<keyword evidence="13" id="KW-1185">Reference proteome</keyword>
<feature type="region of interest" description="Disordered" evidence="10">
    <location>
        <begin position="422"/>
        <end position="447"/>
    </location>
</feature>
<dbReference type="PROSITE" id="PS00434">
    <property type="entry name" value="HSF_DOMAIN"/>
    <property type="match status" value="1"/>
</dbReference>
<comment type="caution">
    <text evidence="12">The sequence shown here is derived from an EMBL/GenBank/DDBJ whole genome shotgun (WGS) entry which is preliminary data.</text>
</comment>
<evidence type="ECO:0000256" key="6">
    <source>
        <dbReference type="ARBA" id="ARBA00023159"/>
    </source>
</evidence>
<evidence type="ECO:0000256" key="4">
    <source>
        <dbReference type="ARBA" id="ARBA00023016"/>
    </source>
</evidence>
<dbReference type="SMART" id="SM00415">
    <property type="entry name" value="HSF"/>
    <property type="match status" value="1"/>
</dbReference>
<reference evidence="12" key="1">
    <citation type="journal article" date="2022" name="bioRxiv">
        <title>Sequencing and chromosome-scale assembly of the giantPleurodeles waltlgenome.</title>
        <authorList>
            <person name="Brown T."/>
            <person name="Elewa A."/>
            <person name="Iarovenko S."/>
            <person name="Subramanian E."/>
            <person name="Araus A.J."/>
            <person name="Petzold A."/>
            <person name="Susuki M."/>
            <person name="Suzuki K.-i.T."/>
            <person name="Hayashi T."/>
            <person name="Toyoda A."/>
            <person name="Oliveira C."/>
            <person name="Osipova E."/>
            <person name="Leigh N.D."/>
            <person name="Simon A."/>
            <person name="Yun M.H."/>
        </authorList>
    </citation>
    <scope>NUCLEOTIDE SEQUENCE</scope>
    <source>
        <strain evidence="12">20211129_DDA</strain>
        <tissue evidence="12">Liver</tissue>
    </source>
</reference>
<dbReference type="InterPro" id="IPR000232">
    <property type="entry name" value="HSF_DNA-bd"/>
</dbReference>
<evidence type="ECO:0000256" key="7">
    <source>
        <dbReference type="ARBA" id="ARBA00023163"/>
    </source>
</evidence>
<dbReference type="PANTHER" id="PTHR10015">
    <property type="entry name" value="HEAT SHOCK TRANSCRIPTION FACTOR"/>
    <property type="match status" value="1"/>
</dbReference>
<keyword evidence="8" id="KW-0539">Nucleus</keyword>
<comment type="similarity">
    <text evidence="2 9">Belongs to the HSF family.</text>
</comment>
<keyword evidence="5" id="KW-0238">DNA-binding</keyword>
<dbReference type="SUPFAM" id="SSF46785">
    <property type="entry name" value="Winged helix' DNA-binding domain"/>
    <property type="match status" value="1"/>
</dbReference>
<feature type="compositionally biased region" description="Basic and acidic residues" evidence="10">
    <location>
        <begin position="423"/>
        <end position="435"/>
    </location>
</feature>
<dbReference type="InterPro" id="IPR010542">
    <property type="entry name" value="Vert_HSTF_C"/>
</dbReference>
<organism evidence="12 13">
    <name type="scientific">Pleurodeles waltl</name>
    <name type="common">Iberian ribbed newt</name>
    <dbReference type="NCBI Taxonomy" id="8319"/>
    <lineage>
        <taxon>Eukaryota</taxon>
        <taxon>Metazoa</taxon>
        <taxon>Chordata</taxon>
        <taxon>Craniata</taxon>
        <taxon>Vertebrata</taxon>
        <taxon>Euteleostomi</taxon>
        <taxon>Amphibia</taxon>
        <taxon>Batrachia</taxon>
        <taxon>Caudata</taxon>
        <taxon>Salamandroidea</taxon>
        <taxon>Salamandridae</taxon>
        <taxon>Pleurodelinae</taxon>
        <taxon>Pleurodeles</taxon>
    </lineage>
</organism>
<dbReference type="InterPro" id="IPR036388">
    <property type="entry name" value="WH-like_DNA-bd_sf"/>
</dbReference>